<dbReference type="InterPro" id="IPR050430">
    <property type="entry name" value="Peptidase_S1"/>
</dbReference>
<dbReference type="InterPro" id="IPR009003">
    <property type="entry name" value="Peptidase_S1_PA"/>
</dbReference>
<feature type="non-terminal residue" evidence="4">
    <location>
        <position position="123"/>
    </location>
</feature>
<organism evidence="4 5">
    <name type="scientific">Streptomyces actinomycinicus</name>
    <dbReference type="NCBI Taxonomy" id="1695166"/>
    <lineage>
        <taxon>Bacteria</taxon>
        <taxon>Bacillati</taxon>
        <taxon>Actinomycetota</taxon>
        <taxon>Actinomycetes</taxon>
        <taxon>Kitasatosporales</taxon>
        <taxon>Streptomycetaceae</taxon>
        <taxon>Streptomyces</taxon>
    </lineage>
</organism>
<feature type="domain" description="Peptidase S1" evidence="3">
    <location>
        <begin position="30"/>
        <end position="113"/>
    </location>
</feature>
<dbReference type="InterPro" id="IPR043504">
    <property type="entry name" value="Peptidase_S1_PA_chymotrypsin"/>
</dbReference>
<evidence type="ECO:0000256" key="2">
    <source>
        <dbReference type="ARBA" id="ARBA00023157"/>
    </source>
</evidence>
<dbReference type="AlphaFoldDB" id="A0A937ES21"/>
<dbReference type="PANTHER" id="PTHR24276">
    <property type="entry name" value="POLYSERASE-RELATED"/>
    <property type="match status" value="1"/>
</dbReference>
<proteinExistence type="inferred from homology"/>
<dbReference type="InterPro" id="IPR001254">
    <property type="entry name" value="Trypsin_dom"/>
</dbReference>
<keyword evidence="5" id="KW-1185">Reference proteome</keyword>
<dbReference type="GO" id="GO:0006508">
    <property type="term" value="P:proteolysis"/>
    <property type="evidence" value="ECO:0007669"/>
    <property type="project" value="UniProtKB-KW"/>
</dbReference>
<dbReference type="Gene3D" id="2.40.10.10">
    <property type="entry name" value="Trypsin-like serine proteases"/>
    <property type="match status" value="1"/>
</dbReference>
<dbReference type="PRINTS" id="PR00722">
    <property type="entry name" value="CHYMOTRYPSIN"/>
</dbReference>
<reference evidence="4" key="1">
    <citation type="submission" date="2021-01" db="EMBL/GenBank/DDBJ databases">
        <title>WGS of actinomycetes isolated from Thailand.</title>
        <authorList>
            <person name="Thawai C."/>
        </authorList>
    </citation>
    <scope>NUCLEOTIDE SEQUENCE</scope>
    <source>
        <strain evidence="4">RCU-197</strain>
    </source>
</reference>
<gene>
    <name evidence="4" type="ORF">JK359_34350</name>
</gene>
<keyword evidence="4" id="KW-0645">Protease</keyword>
<evidence type="ECO:0000259" key="3">
    <source>
        <dbReference type="Pfam" id="PF00089"/>
    </source>
</evidence>
<dbReference type="InterPro" id="IPR001314">
    <property type="entry name" value="Peptidase_S1A"/>
</dbReference>
<evidence type="ECO:0000313" key="4">
    <source>
        <dbReference type="EMBL" id="MBL1086989.1"/>
    </source>
</evidence>
<keyword evidence="4" id="KW-0378">Hydrolase</keyword>
<protein>
    <submittedName>
        <fullName evidence="4">Trypsin-like serine protease</fullName>
    </submittedName>
</protein>
<comment type="caution">
    <text evidence="4">The sequence shown here is derived from an EMBL/GenBank/DDBJ whole genome shotgun (WGS) entry which is preliminary data.</text>
</comment>
<dbReference type="EMBL" id="JAERRK010000026">
    <property type="protein sequence ID" value="MBL1086989.1"/>
    <property type="molecule type" value="Genomic_DNA"/>
</dbReference>
<comment type="similarity">
    <text evidence="1">Belongs to the peptidase S1 family.</text>
</comment>
<keyword evidence="2" id="KW-1015">Disulfide bond</keyword>
<dbReference type="PANTHER" id="PTHR24276:SF98">
    <property type="entry name" value="FI18310P1-RELATED"/>
    <property type="match status" value="1"/>
</dbReference>
<sequence length="123" mass="12386">MRSRRGIIAGLVTGVATIATVAGSVYALEGGREATAEDAPAGMVQVSSGGLCGGTLIHATWVLTAQHCIAGDSIARMTVRTGGLERDHGTALGVKATYTKPDADMALLELKGEAAAVPVPLAD</sequence>
<dbReference type="RefSeq" id="WP_201843535.1">
    <property type="nucleotide sequence ID" value="NZ_JAERRK010000026.1"/>
</dbReference>
<dbReference type="Proteomes" id="UP000661858">
    <property type="component" value="Unassembled WGS sequence"/>
</dbReference>
<dbReference type="GO" id="GO:0004252">
    <property type="term" value="F:serine-type endopeptidase activity"/>
    <property type="evidence" value="ECO:0007669"/>
    <property type="project" value="InterPro"/>
</dbReference>
<name>A0A937ES21_9ACTN</name>
<dbReference type="Pfam" id="PF00089">
    <property type="entry name" value="Trypsin"/>
    <property type="match status" value="1"/>
</dbReference>
<evidence type="ECO:0000313" key="5">
    <source>
        <dbReference type="Proteomes" id="UP000661858"/>
    </source>
</evidence>
<dbReference type="SUPFAM" id="SSF50494">
    <property type="entry name" value="Trypsin-like serine proteases"/>
    <property type="match status" value="1"/>
</dbReference>
<evidence type="ECO:0000256" key="1">
    <source>
        <dbReference type="ARBA" id="ARBA00007664"/>
    </source>
</evidence>
<accession>A0A937ES21</accession>